<protein>
    <submittedName>
        <fullName evidence="1">Uncharacterized protein</fullName>
    </submittedName>
</protein>
<evidence type="ECO:0000313" key="2">
    <source>
        <dbReference type="Proteomes" id="UP001219568"/>
    </source>
</evidence>
<accession>A0AAD6HYV0</accession>
<keyword evidence="2" id="KW-1185">Reference proteome</keyword>
<comment type="caution">
    <text evidence="1">The sequence shown here is derived from an EMBL/GenBank/DDBJ whole genome shotgun (WGS) entry which is preliminary data.</text>
</comment>
<dbReference type="AlphaFoldDB" id="A0AAD6HYV0"/>
<dbReference type="EMBL" id="JAQJZL010000017">
    <property type="protein sequence ID" value="KAJ6022332.1"/>
    <property type="molecule type" value="Genomic_DNA"/>
</dbReference>
<evidence type="ECO:0000313" key="1">
    <source>
        <dbReference type="EMBL" id="KAJ6022332.1"/>
    </source>
</evidence>
<dbReference type="Proteomes" id="UP001219568">
    <property type="component" value="Unassembled WGS sequence"/>
</dbReference>
<reference evidence="1" key="1">
    <citation type="journal article" date="2023" name="IMA Fungus">
        <title>Comparative genomic study of the Penicillium genus elucidates a diverse pangenome and 15 lateral gene transfer events.</title>
        <authorList>
            <person name="Petersen C."/>
            <person name="Sorensen T."/>
            <person name="Nielsen M.R."/>
            <person name="Sondergaard T.E."/>
            <person name="Sorensen J.L."/>
            <person name="Fitzpatrick D.A."/>
            <person name="Frisvad J.C."/>
            <person name="Nielsen K.L."/>
        </authorList>
    </citation>
    <scope>NUCLEOTIDE SEQUENCE</scope>
    <source>
        <strain evidence="1">IBT 15450</strain>
    </source>
</reference>
<name>A0AAD6HYV0_PENCN</name>
<organism evidence="1 2">
    <name type="scientific">Penicillium canescens</name>
    <dbReference type="NCBI Taxonomy" id="5083"/>
    <lineage>
        <taxon>Eukaryota</taxon>
        <taxon>Fungi</taxon>
        <taxon>Dikarya</taxon>
        <taxon>Ascomycota</taxon>
        <taxon>Pezizomycotina</taxon>
        <taxon>Eurotiomycetes</taxon>
        <taxon>Eurotiomycetidae</taxon>
        <taxon>Eurotiales</taxon>
        <taxon>Aspergillaceae</taxon>
        <taxon>Penicillium</taxon>
    </lineage>
</organism>
<gene>
    <name evidence="1" type="ORF">N7460_014076</name>
</gene>
<reference evidence="1" key="2">
    <citation type="submission" date="2023-01" db="EMBL/GenBank/DDBJ databases">
        <authorList>
            <person name="Petersen C."/>
        </authorList>
    </citation>
    <scope>NUCLEOTIDE SEQUENCE</scope>
    <source>
        <strain evidence="1">IBT 15450</strain>
    </source>
</reference>
<proteinExistence type="predicted"/>
<sequence length="198" mass="21108">MACASIASAKFHINEFAEKTCDLLDIWNRNANTSSSVQYTQDNKVHSSLLSNDCQGELKSVLVKCLDSSGLKCNDIILSTANEPPAYKSIPGGHLAKRLQSDQSHSESCPYAVYDFPIAMSPEIASSPSTTSGTLDLTELMTSTIVGETTLGPGGKSSTVYTLATGLIGHLESFSSYSQTRGTVEAMQTVTGRICLIK</sequence>